<feature type="region of interest" description="Disordered" evidence="2">
    <location>
        <begin position="14"/>
        <end position="34"/>
    </location>
</feature>
<evidence type="ECO:0000313" key="4">
    <source>
        <dbReference type="EMBL" id="EKM83170.1"/>
    </source>
</evidence>
<sequence length="517" mass="59063">MILEQWFSRRFLPKSKQDRKDKTTMDSVPETRSEDVGNGFLAHARNFTINGAIMGEHQQIIQTMYNTITTGTTALDRLLPYTCPDAAVDSSARDPPPRCHPGTRQRILDTLNAWLVDYLWKIFWLSGPAGTGKSAVAQTLAEMCLEQGRLGAAYFFSRSSGRNNPRTVIPSLAYQLAVNVPDYGNLLGHAIAFDPSIFQKTPRVQLRRLIVEPFTLLRAQGHKSTQTPLLIILDGLDECNGIQAQCEIVEMVGEIVRLKKDLPLLWLIASRPEPHLQYIFSRADFAIDCKKEFLIIDADTRNDVDRYLRDSLIDIRTRFPLVTDAAWPSEAQSRRLEDFASGLFALAATIVRYVSDITYGDPVRRLTDFLAFMTNANHVTTTNPLQTLDLLYSQILSEIPENVYPVTRRILSFYQLLTKKLLSIQRICNFLCIDKHEFYNALNKLHALFDIPPPDRAARANLRVHHTSFYDYLHSSFRSGRFHIDLRGLVVDYMKTTLFWYKNIVEDPCYISDGMFI</sequence>
<evidence type="ECO:0000259" key="3">
    <source>
        <dbReference type="Pfam" id="PF24883"/>
    </source>
</evidence>
<dbReference type="HOGENOM" id="CLU_000288_6_10_1"/>
<dbReference type="SUPFAM" id="SSF52540">
    <property type="entry name" value="P-loop containing nucleoside triphosphate hydrolases"/>
    <property type="match status" value="1"/>
</dbReference>
<dbReference type="AlphaFoldDB" id="K5Y531"/>
<name>K5Y531_AGABU</name>
<feature type="compositionally biased region" description="Basic and acidic residues" evidence="2">
    <location>
        <begin position="15"/>
        <end position="34"/>
    </location>
</feature>
<dbReference type="PANTHER" id="PTHR10039:SF17">
    <property type="entry name" value="FUNGAL STAND N-TERMINAL GOODBYE DOMAIN-CONTAINING PROTEIN-RELATED"/>
    <property type="match status" value="1"/>
</dbReference>
<dbReference type="OMA" id="TMYNTIT"/>
<dbReference type="STRING" id="597362.K5Y531"/>
<evidence type="ECO:0000313" key="5">
    <source>
        <dbReference type="Proteomes" id="UP000008493"/>
    </source>
</evidence>
<dbReference type="EMBL" id="JH971386">
    <property type="protein sequence ID" value="EKM83170.1"/>
    <property type="molecule type" value="Genomic_DNA"/>
</dbReference>
<dbReference type="InParanoid" id="K5Y531"/>
<keyword evidence="5" id="KW-1185">Reference proteome</keyword>
<dbReference type="Pfam" id="PF24883">
    <property type="entry name" value="NPHP3_N"/>
    <property type="match status" value="1"/>
</dbReference>
<evidence type="ECO:0000256" key="1">
    <source>
        <dbReference type="ARBA" id="ARBA00022737"/>
    </source>
</evidence>
<dbReference type="eggNOG" id="ENOG502QWK4">
    <property type="taxonomic scope" value="Eukaryota"/>
</dbReference>
<accession>K5Y531</accession>
<dbReference type="Proteomes" id="UP000008493">
    <property type="component" value="Unassembled WGS sequence"/>
</dbReference>
<dbReference type="RefSeq" id="XP_007326295.1">
    <property type="nucleotide sequence ID" value="XM_007326233.1"/>
</dbReference>
<dbReference type="InterPro" id="IPR056884">
    <property type="entry name" value="NPHP3-like_N"/>
</dbReference>
<dbReference type="PANTHER" id="PTHR10039">
    <property type="entry name" value="AMELOGENIN"/>
    <property type="match status" value="1"/>
</dbReference>
<reference evidence="5" key="1">
    <citation type="journal article" date="2012" name="Proc. Natl. Acad. Sci. U.S.A.">
        <title>Genome sequence of the button mushroom Agaricus bisporus reveals mechanisms governing adaptation to a humic-rich ecological niche.</title>
        <authorList>
            <person name="Morin E."/>
            <person name="Kohler A."/>
            <person name="Baker A.R."/>
            <person name="Foulongne-Oriol M."/>
            <person name="Lombard V."/>
            <person name="Nagy L.G."/>
            <person name="Ohm R.A."/>
            <person name="Patyshakuliyeva A."/>
            <person name="Brun A."/>
            <person name="Aerts A.L."/>
            <person name="Bailey A.M."/>
            <person name="Billette C."/>
            <person name="Coutinho P.M."/>
            <person name="Deakin G."/>
            <person name="Doddapaneni H."/>
            <person name="Floudas D."/>
            <person name="Grimwood J."/>
            <person name="Hilden K."/>
            <person name="Kuees U."/>
            <person name="LaButti K.M."/>
            <person name="Lapidus A."/>
            <person name="Lindquist E.A."/>
            <person name="Lucas S.M."/>
            <person name="Murat C."/>
            <person name="Riley R.W."/>
            <person name="Salamov A.A."/>
            <person name="Schmutz J."/>
            <person name="Subramanian V."/>
            <person name="Woesten H.A.B."/>
            <person name="Xu J."/>
            <person name="Eastwood D.C."/>
            <person name="Foster G.D."/>
            <person name="Sonnenberg A.S."/>
            <person name="Cullen D."/>
            <person name="de Vries R.P."/>
            <person name="Lundell T."/>
            <person name="Hibbett D.S."/>
            <person name="Henrissat B."/>
            <person name="Burton K.S."/>
            <person name="Kerrigan R.W."/>
            <person name="Challen M.P."/>
            <person name="Grigoriev I.V."/>
            <person name="Martin F."/>
        </authorList>
    </citation>
    <scope>NUCLEOTIDE SEQUENCE [LARGE SCALE GENOMIC DNA]</scope>
    <source>
        <strain evidence="5">JB137-S8 / ATCC MYA-4627 / FGSC 10392</strain>
    </source>
</reference>
<organism evidence="4 5">
    <name type="scientific">Agaricus bisporus var. burnettii (strain JB137-S8 / ATCC MYA-4627 / FGSC 10392)</name>
    <name type="common">White button mushroom</name>
    <dbReference type="NCBI Taxonomy" id="597362"/>
    <lineage>
        <taxon>Eukaryota</taxon>
        <taxon>Fungi</taxon>
        <taxon>Dikarya</taxon>
        <taxon>Basidiomycota</taxon>
        <taxon>Agaricomycotina</taxon>
        <taxon>Agaricomycetes</taxon>
        <taxon>Agaricomycetidae</taxon>
        <taxon>Agaricales</taxon>
        <taxon>Agaricineae</taxon>
        <taxon>Agaricaceae</taxon>
        <taxon>Agaricus</taxon>
    </lineage>
</organism>
<dbReference type="Gene3D" id="3.40.50.300">
    <property type="entry name" value="P-loop containing nucleotide triphosphate hydrolases"/>
    <property type="match status" value="1"/>
</dbReference>
<dbReference type="KEGG" id="abp:AGABI1DRAFT69405"/>
<gene>
    <name evidence="4" type="ORF">AGABI1DRAFT_69405</name>
</gene>
<dbReference type="OrthoDB" id="5967843at2759"/>
<dbReference type="InterPro" id="IPR027417">
    <property type="entry name" value="P-loop_NTPase"/>
</dbReference>
<keyword evidence="1" id="KW-0677">Repeat</keyword>
<dbReference type="GeneID" id="18830798"/>
<protein>
    <recommendedName>
        <fullName evidence="3">Nephrocystin 3-like N-terminal domain-containing protein</fullName>
    </recommendedName>
</protein>
<proteinExistence type="predicted"/>
<evidence type="ECO:0000256" key="2">
    <source>
        <dbReference type="SAM" id="MobiDB-lite"/>
    </source>
</evidence>
<feature type="domain" description="Nephrocystin 3-like N-terminal" evidence="3">
    <location>
        <begin position="103"/>
        <end position="271"/>
    </location>
</feature>